<feature type="compositionally biased region" description="Polar residues" evidence="1">
    <location>
        <begin position="37"/>
        <end position="61"/>
    </location>
</feature>
<dbReference type="AlphaFoldDB" id="B0E242"/>
<accession>B0E242</accession>
<sequence length="623" mass="70648">MPIASGRRPPFSRSPEPTASNYRPNASLKTYYGSGSGYQERSQQAGNTAKPNIGETGQNDPADNLRDSRASGEPPAFRAVPHEEFRSKDKGKKRAPPNDSWYDSIPNIPPRDRSPTPQVERPTRYAGTPSPQDPVFDRPPSAEHVRKDDGAMEPPTWSIISGPATPLFYFHDRSSSSTLPEPEVAAHSDHGYYDSNKQHSSNMFAGEDEQGDEEAPVSDDAFGGEGLSVGDDEFGGAEAYAGDYDTFDDENGRGHFFAQEFLKKFEEVGQRLTNNVNSNLEKMVSSLEAQNASFERTLSNLVFSHDRTPSVAVNADSEVKITTHPVRRDPKKITLADSVRNHLVHLMGPRVQNVDKEAADLFAATSGLRHERDDCCTASHFRIDILNGPRSPWNRSAARVFAIDFARFHDLNLDGPLLDDIENTFFTRVKTLRADHLKSLRPKAGNELDSQKVRRWQRKRGVFLRRLSVASKYKPLEKHIRFLQRLGVDGMSSDESEDECETRSTAALQRRPIYHVTMPRWRAQSVTRWLHTLDGLHMISRRVRRSRGAFPRRRIYSQDRISKSTKVINCLPLNVYDDMWLEEQRKVEDDLFSLRPVHVNYDLSIDPTIYNYVRNLDPSYAEY</sequence>
<dbReference type="OrthoDB" id="3224221at2759"/>
<organism evidence="3">
    <name type="scientific">Laccaria bicolor (strain S238N-H82 / ATCC MYA-4686)</name>
    <name type="common">Bicoloured deceiver</name>
    <name type="synonym">Laccaria laccata var. bicolor</name>
    <dbReference type="NCBI Taxonomy" id="486041"/>
    <lineage>
        <taxon>Eukaryota</taxon>
        <taxon>Fungi</taxon>
        <taxon>Dikarya</taxon>
        <taxon>Basidiomycota</taxon>
        <taxon>Agaricomycotina</taxon>
        <taxon>Agaricomycetes</taxon>
        <taxon>Agaricomycetidae</taxon>
        <taxon>Agaricales</taxon>
        <taxon>Agaricineae</taxon>
        <taxon>Hydnangiaceae</taxon>
        <taxon>Laccaria</taxon>
    </lineage>
</organism>
<protein>
    <submittedName>
        <fullName evidence="2">Predicted protein</fullName>
    </submittedName>
</protein>
<dbReference type="EMBL" id="DS547173">
    <property type="protein sequence ID" value="EDQ99129.1"/>
    <property type="molecule type" value="Genomic_DNA"/>
</dbReference>
<name>B0E242_LACBS</name>
<feature type="compositionally biased region" description="Acidic residues" evidence="1">
    <location>
        <begin position="206"/>
        <end position="217"/>
    </location>
</feature>
<evidence type="ECO:0000313" key="3">
    <source>
        <dbReference type="Proteomes" id="UP000001194"/>
    </source>
</evidence>
<keyword evidence="3" id="KW-1185">Reference proteome</keyword>
<feature type="region of interest" description="Disordered" evidence="1">
    <location>
        <begin position="1"/>
        <end position="155"/>
    </location>
</feature>
<gene>
    <name evidence="2" type="ORF">LACBIDRAFT_317641</name>
</gene>
<proteinExistence type="predicted"/>
<reference evidence="2 3" key="1">
    <citation type="journal article" date="2008" name="Nature">
        <title>The genome of Laccaria bicolor provides insights into mycorrhizal symbiosis.</title>
        <authorList>
            <person name="Martin F."/>
            <person name="Aerts A."/>
            <person name="Ahren D."/>
            <person name="Brun A."/>
            <person name="Danchin E.G.J."/>
            <person name="Duchaussoy F."/>
            <person name="Gibon J."/>
            <person name="Kohler A."/>
            <person name="Lindquist E."/>
            <person name="Pereda V."/>
            <person name="Salamov A."/>
            <person name="Shapiro H.J."/>
            <person name="Wuyts J."/>
            <person name="Blaudez D."/>
            <person name="Buee M."/>
            <person name="Brokstein P."/>
            <person name="Canbaeck B."/>
            <person name="Cohen D."/>
            <person name="Courty P.E."/>
            <person name="Coutinho P.M."/>
            <person name="Delaruelle C."/>
            <person name="Detter J.C."/>
            <person name="Deveau A."/>
            <person name="DiFazio S."/>
            <person name="Duplessis S."/>
            <person name="Fraissinet-Tachet L."/>
            <person name="Lucic E."/>
            <person name="Frey-Klett P."/>
            <person name="Fourrey C."/>
            <person name="Feussner I."/>
            <person name="Gay G."/>
            <person name="Grimwood J."/>
            <person name="Hoegger P.J."/>
            <person name="Jain P."/>
            <person name="Kilaru S."/>
            <person name="Labbe J."/>
            <person name="Lin Y.C."/>
            <person name="Legue V."/>
            <person name="Le Tacon F."/>
            <person name="Marmeisse R."/>
            <person name="Melayah D."/>
            <person name="Montanini B."/>
            <person name="Muratet M."/>
            <person name="Nehls U."/>
            <person name="Niculita-Hirzel H."/>
            <person name="Oudot-Le Secq M.P."/>
            <person name="Peter M."/>
            <person name="Quesneville H."/>
            <person name="Rajashekar B."/>
            <person name="Reich M."/>
            <person name="Rouhier N."/>
            <person name="Schmutz J."/>
            <person name="Yin T."/>
            <person name="Chalot M."/>
            <person name="Henrissat B."/>
            <person name="Kuees U."/>
            <person name="Lucas S."/>
            <person name="Van de Peer Y."/>
            <person name="Podila G.K."/>
            <person name="Polle A."/>
            <person name="Pukkila P.J."/>
            <person name="Richardson P.M."/>
            <person name="Rouze P."/>
            <person name="Sanders I.R."/>
            <person name="Stajich J.E."/>
            <person name="Tunlid A."/>
            <person name="Tuskan G."/>
            <person name="Grigoriev I.V."/>
        </authorList>
    </citation>
    <scope>NUCLEOTIDE SEQUENCE [LARGE SCALE GENOMIC DNA]</scope>
    <source>
        <strain evidence="3">S238N-H82 / ATCC MYA-4686</strain>
    </source>
</reference>
<feature type="region of interest" description="Disordered" evidence="1">
    <location>
        <begin position="175"/>
        <end position="223"/>
    </location>
</feature>
<dbReference type="RefSeq" id="XP_001890262.1">
    <property type="nucleotide sequence ID" value="XM_001890227.1"/>
</dbReference>
<dbReference type="GeneID" id="6085881"/>
<feature type="compositionally biased region" description="Polar residues" evidence="1">
    <location>
        <begin position="15"/>
        <end position="28"/>
    </location>
</feature>
<dbReference type="Proteomes" id="UP000001194">
    <property type="component" value="Unassembled WGS sequence"/>
</dbReference>
<evidence type="ECO:0000256" key="1">
    <source>
        <dbReference type="SAM" id="MobiDB-lite"/>
    </source>
</evidence>
<dbReference type="KEGG" id="lbc:LACBIDRAFT_317641"/>
<evidence type="ECO:0000313" key="2">
    <source>
        <dbReference type="EMBL" id="EDQ99129.1"/>
    </source>
</evidence>
<feature type="compositionally biased region" description="Basic and acidic residues" evidence="1">
    <location>
        <begin position="140"/>
        <end position="150"/>
    </location>
</feature>
<dbReference type="HOGENOM" id="CLU_438766_0_0_1"/>
<dbReference type="InParanoid" id="B0E242"/>